<organism evidence="6 7">
    <name type="scientific">Salinomyces thailandicus</name>
    <dbReference type="NCBI Taxonomy" id="706561"/>
    <lineage>
        <taxon>Eukaryota</taxon>
        <taxon>Fungi</taxon>
        <taxon>Dikarya</taxon>
        <taxon>Ascomycota</taxon>
        <taxon>Pezizomycotina</taxon>
        <taxon>Dothideomycetes</taxon>
        <taxon>Dothideomycetidae</taxon>
        <taxon>Mycosphaerellales</taxon>
        <taxon>Teratosphaeriaceae</taxon>
        <taxon>Salinomyces</taxon>
    </lineage>
</organism>
<dbReference type="AlphaFoldDB" id="A0A4U0TKP6"/>
<reference evidence="6 7" key="1">
    <citation type="submission" date="2017-03" db="EMBL/GenBank/DDBJ databases">
        <title>Genomes of endolithic fungi from Antarctica.</title>
        <authorList>
            <person name="Coleine C."/>
            <person name="Masonjones S."/>
            <person name="Stajich J.E."/>
        </authorList>
    </citation>
    <scope>NUCLEOTIDE SEQUENCE [LARGE SCALE GENOMIC DNA]</scope>
    <source>
        <strain evidence="6 7">CCFEE 6315</strain>
    </source>
</reference>
<dbReference type="Gene3D" id="3.40.50.150">
    <property type="entry name" value="Vaccinia Virus protein VP39"/>
    <property type="match status" value="1"/>
</dbReference>
<name>A0A4U0TKP6_9PEZI</name>
<dbReference type="Proteomes" id="UP000308549">
    <property type="component" value="Unassembled WGS sequence"/>
</dbReference>
<dbReference type="PANTHER" id="PTHR35897:SF1">
    <property type="entry name" value="METHYLTRANSFERASE AUSD"/>
    <property type="match status" value="1"/>
</dbReference>
<dbReference type="OrthoDB" id="2094832at2759"/>
<evidence type="ECO:0000313" key="6">
    <source>
        <dbReference type="EMBL" id="TKA22286.1"/>
    </source>
</evidence>
<keyword evidence="3" id="KW-0949">S-adenosyl-L-methionine</keyword>
<evidence type="ECO:0000256" key="4">
    <source>
        <dbReference type="ARBA" id="ARBA00038314"/>
    </source>
</evidence>
<comment type="similarity">
    <text evidence="4">Belongs to the class I-like SAM-binding methyltransferase superfamily.</text>
</comment>
<dbReference type="EMBL" id="NAJL01000079">
    <property type="protein sequence ID" value="TKA22286.1"/>
    <property type="molecule type" value="Genomic_DNA"/>
</dbReference>
<proteinExistence type="inferred from homology"/>
<evidence type="ECO:0000256" key="3">
    <source>
        <dbReference type="ARBA" id="ARBA00022691"/>
    </source>
</evidence>
<dbReference type="GO" id="GO:0016740">
    <property type="term" value="F:transferase activity"/>
    <property type="evidence" value="ECO:0007669"/>
    <property type="project" value="UniProtKB-KW"/>
</dbReference>
<dbReference type="InterPro" id="IPR051654">
    <property type="entry name" value="Meroterpenoid_MTases"/>
</dbReference>
<evidence type="ECO:0000256" key="2">
    <source>
        <dbReference type="ARBA" id="ARBA00022679"/>
    </source>
</evidence>
<keyword evidence="7" id="KW-1185">Reference proteome</keyword>
<dbReference type="InterPro" id="IPR029063">
    <property type="entry name" value="SAM-dependent_MTases_sf"/>
</dbReference>
<accession>A0A4U0TKP6</accession>
<keyword evidence="2" id="KW-0808">Transferase</keyword>
<comment type="caution">
    <text evidence="6">The sequence shown here is derived from an EMBL/GenBank/DDBJ whole genome shotgun (WGS) entry which is preliminary data.</text>
</comment>
<feature type="region of interest" description="Disordered" evidence="5">
    <location>
        <begin position="1"/>
        <end position="22"/>
    </location>
</feature>
<comment type="pathway">
    <text evidence="1">Secondary metabolite biosynthesis.</text>
</comment>
<sequence>MDNDNNTPAGKEQETSPRGEYFAPKLELSDSTREVFEKYSKIPPNEVLPHVYAIREKAWSIHPYPCIGLGRFLHMGIGTHRLYHTEILPRMLTGEQSYLDLGCAFAQDIRRLVADGVDSKMCYASDLQLDFLDLGYELFRDRESLRSRFIAADVFDAGSPLMELEGKIDIVDASSFFHLFAWEDQKRIARIVVKLLRAREHSLVVGRQIGNQEAGDYGQRDGQGTRYWHNAESWKKMWKEIGEEVGVKFEVEVVTRSMAEELGRAMQRPEDEKGLGMEFSVRRLS</sequence>
<evidence type="ECO:0008006" key="8">
    <source>
        <dbReference type="Google" id="ProtNLM"/>
    </source>
</evidence>
<dbReference type="SUPFAM" id="SSF53335">
    <property type="entry name" value="S-adenosyl-L-methionine-dependent methyltransferases"/>
    <property type="match status" value="1"/>
</dbReference>
<evidence type="ECO:0000256" key="1">
    <source>
        <dbReference type="ARBA" id="ARBA00005179"/>
    </source>
</evidence>
<evidence type="ECO:0000256" key="5">
    <source>
        <dbReference type="SAM" id="MobiDB-lite"/>
    </source>
</evidence>
<dbReference type="PANTHER" id="PTHR35897">
    <property type="entry name" value="METHYLTRANSFERASE AUSD"/>
    <property type="match status" value="1"/>
</dbReference>
<protein>
    <recommendedName>
        <fullName evidence="8">Methyltransferase domain-containing protein</fullName>
    </recommendedName>
</protein>
<gene>
    <name evidence="6" type="ORF">B0A50_08248</name>
</gene>
<evidence type="ECO:0000313" key="7">
    <source>
        <dbReference type="Proteomes" id="UP000308549"/>
    </source>
</evidence>